<dbReference type="GO" id="GO:0032993">
    <property type="term" value="C:protein-DNA complex"/>
    <property type="evidence" value="ECO:0007669"/>
    <property type="project" value="TreeGrafter"/>
</dbReference>
<evidence type="ECO:0000256" key="2">
    <source>
        <dbReference type="ARBA" id="ARBA00023012"/>
    </source>
</evidence>
<dbReference type="InterPro" id="IPR001867">
    <property type="entry name" value="OmpR/PhoB-type_DNA-bd"/>
</dbReference>
<feature type="domain" description="Response regulatory" evidence="6">
    <location>
        <begin position="2"/>
        <end position="122"/>
    </location>
</feature>
<feature type="domain" description="OmpR/PhoB-type" evidence="7">
    <location>
        <begin position="128"/>
        <end position="236"/>
    </location>
</feature>
<evidence type="ECO:0000256" key="1">
    <source>
        <dbReference type="ARBA" id="ARBA00022553"/>
    </source>
</evidence>
<dbReference type="InterPro" id="IPR039420">
    <property type="entry name" value="WalR-like"/>
</dbReference>
<evidence type="ECO:0000313" key="8">
    <source>
        <dbReference type="EMBL" id="PZQ75221.1"/>
    </source>
</evidence>
<comment type="caution">
    <text evidence="8">The sequence shown here is derived from an EMBL/GenBank/DDBJ whole genome shotgun (WGS) entry which is preliminary data.</text>
</comment>
<dbReference type="Pfam" id="PF00072">
    <property type="entry name" value="Response_reg"/>
    <property type="match status" value="1"/>
</dbReference>
<proteinExistence type="predicted"/>
<evidence type="ECO:0000313" key="9">
    <source>
        <dbReference type="Proteomes" id="UP000249135"/>
    </source>
</evidence>
<keyword evidence="3 5" id="KW-0238">DNA-binding</keyword>
<organism evidence="8 9">
    <name type="scientific">Variovorax paradoxus</name>
    <dbReference type="NCBI Taxonomy" id="34073"/>
    <lineage>
        <taxon>Bacteria</taxon>
        <taxon>Pseudomonadati</taxon>
        <taxon>Pseudomonadota</taxon>
        <taxon>Betaproteobacteria</taxon>
        <taxon>Burkholderiales</taxon>
        <taxon>Comamonadaceae</taxon>
        <taxon>Variovorax</taxon>
    </lineage>
</organism>
<dbReference type="GO" id="GO:0000156">
    <property type="term" value="F:phosphorelay response regulator activity"/>
    <property type="evidence" value="ECO:0007669"/>
    <property type="project" value="TreeGrafter"/>
</dbReference>
<feature type="DNA-binding region" description="OmpR/PhoB-type" evidence="5">
    <location>
        <begin position="128"/>
        <end position="236"/>
    </location>
</feature>
<dbReference type="Proteomes" id="UP000249135">
    <property type="component" value="Unassembled WGS sequence"/>
</dbReference>
<dbReference type="PANTHER" id="PTHR48111">
    <property type="entry name" value="REGULATOR OF RPOS"/>
    <property type="match status" value="1"/>
</dbReference>
<evidence type="ECO:0000256" key="4">
    <source>
        <dbReference type="PROSITE-ProRule" id="PRU00169"/>
    </source>
</evidence>
<dbReference type="InterPro" id="IPR016032">
    <property type="entry name" value="Sig_transdc_resp-reg_C-effctor"/>
</dbReference>
<dbReference type="SMART" id="SM00862">
    <property type="entry name" value="Trans_reg_C"/>
    <property type="match status" value="1"/>
</dbReference>
<evidence type="ECO:0000256" key="5">
    <source>
        <dbReference type="PROSITE-ProRule" id="PRU01091"/>
    </source>
</evidence>
<dbReference type="InterPro" id="IPR036388">
    <property type="entry name" value="WH-like_DNA-bd_sf"/>
</dbReference>
<reference evidence="8 9" key="1">
    <citation type="submission" date="2017-08" db="EMBL/GenBank/DDBJ databases">
        <title>Infants hospitalized years apart are colonized by the same room-sourced microbial strains.</title>
        <authorList>
            <person name="Brooks B."/>
            <person name="Olm M.R."/>
            <person name="Firek B.A."/>
            <person name="Baker R."/>
            <person name="Thomas B.C."/>
            <person name="Morowitz M.J."/>
            <person name="Banfield J.F."/>
        </authorList>
    </citation>
    <scope>NUCLEOTIDE SEQUENCE [LARGE SCALE GENOMIC DNA]</scope>
    <source>
        <strain evidence="8">S2_005_003_R2_41</strain>
    </source>
</reference>
<accession>A0A2W5QA40</accession>
<dbReference type="Gene3D" id="3.40.50.2300">
    <property type="match status" value="1"/>
</dbReference>
<gene>
    <name evidence="8" type="ORF">DI563_10200</name>
</gene>
<dbReference type="PROSITE" id="PS51755">
    <property type="entry name" value="OMPR_PHOB"/>
    <property type="match status" value="1"/>
</dbReference>
<dbReference type="Pfam" id="PF00486">
    <property type="entry name" value="Trans_reg_C"/>
    <property type="match status" value="1"/>
</dbReference>
<keyword evidence="1 4" id="KW-0597">Phosphoprotein</keyword>
<dbReference type="EMBL" id="QFPP01000096">
    <property type="protein sequence ID" value="PZQ75221.1"/>
    <property type="molecule type" value="Genomic_DNA"/>
</dbReference>
<dbReference type="GO" id="GO:0005829">
    <property type="term" value="C:cytosol"/>
    <property type="evidence" value="ECO:0007669"/>
    <property type="project" value="TreeGrafter"/>
</dbReference>
<protein>
    <submittedName>
        <fullName evidence="8">DNA-binding response regulator</fullName>
    </submittedName>
</protein>
<dbReference type="InterPro" id="IPR001789">
    <property type="entry name" value="Sig_transdc_resp-reg_receiver"/>
</dbReference>
<dbReference type="GO" id="GO:0000976">
    <property type="term" value="F:transcription cis-regulatory region binding"/>
    <property type="evidence" value="ECO:0007669"/>
    <property type="project" value="TreeGrafter"/>
</dbReference>
<feature type="modified residue" description="4-aspartylphosphate" evidence="4">
    <location>
        <position position="56"/>
    </location>
</feature>
<dbReference type="CDD" id="cd00383">
    <property type="entry name" value="trans_reg_C"/>
    <property type="match status" value="1"/>
</dbReference>
<dbReference type="SUPFAM" id="SSF46894">
    <property type="entry name" value="C-terminal effector domain of the bipartite response regulators"/>
    <property type="match status" value="1"/>
</dbReference>
<sequence>MRIAILEDDPVQQELLVRTLVQHLVGMDTVRCQVFDNGKQLQRLLRRESFDLLILDWSVPSLDGMELLHWLRTWKSNRVPVLMLSSRGAEQDVADALAAGADDYVIKPFRPLELRARVRRLVQNGSGGPVRTHQSIGRWTLDAGARSISYLAEPDAQTETHVLTSREFQLVQLLFNRPGQTVSRAHLLEAAGYETEEEPSRTLDSHIYRLRRKLQLDAGRGVSLRAVYGQGYCLDVAKDASA</sequence>
<dbReference type="AlphaFoldDB" id="A0A2W5QA40"/>
<dbReference type="SUPFAM" id="SSF52172">
    <property type="entry name" value="CheY-like"/>
    <property type="match status" value="1"/>
</dbReference>
<dbReference type="SMART" id="SM00448">
    <property type="entry name" value="REC"/>
    <property type="match status" value="1"/>
</dbReference>
<evidence type="ECO:0000256" key="3">
    <source>
        <dbReference type="ARBA" id="ARBA00023125"/>
    </source>
</evidence>
<dbReference type="PROSITE" id="PS50110">
    <property type="entry name" value="RESPONSE_REGULATORY"/>
    <property type="match status" value="1"/>
</dbReference>
<dbReference type="GO" id="GO:0006355">
    <property type="term" value="P:regulation of DNA-templated transcription"/>
    <property type="evidence" value="ECO:0007669"/>
    <property type="project" value="InterPro"/>
</dbReference>
<dbReference type="PANTHER" id="PTHR48111:SF40">
    <property type="entry name" value="PHOSPHATE REGULON TRANSCRIPTIONAL REGULATORY PROTEIN PHOB"/>
    <property type="match status" value="1"/>
</dbReference>
<keyword evidence="2" id="KW-0902">Two-component regulatory system</keyword>
<dbReference type="InterPro" id="IPR011006">
    <property type="entry name" value="CheY-like_superfamily"/>
</dbReference>
<name>A0A2W5QA40_VARPD</name>
<dbReference type="Gene3D" id="1.10.10.10">
    <property type="entry name" value="Winged helix-like DNA-binding domain superfamily/Winged helix DNA-binding domain"/>
    <property type="match status" value="1"/>
</dbReference>
<evidence type="ECO:0000259" key="6">
    <source>
        <dbReference type="PROSITE" id="PS50110"/>
    </source>
</evidence>
<evidence type="ECO:0000259" key="7">
    <source>
        <dbReference type="PROSITE" id="PS51755"/>
    </source>
</evidence>